<feature type="domain" description="Zinc finger DksA/TraR C4-type" evidence="5">
    <location>
        <begin position="40"/>
        <end position="69"/>
    </location>
</feature>
<dbReference type="NCBIfam" id="TIGR02419">
    <property type="entry name" value="C4_traR_proteo"/>
    <property type="match status" value="1"/>
</dbReference>
<keyword evidence="1" id="KW-0479">Metal-binding</keyword>
<reference evidence="6" key="1">
    <citation type="journal article" date="2021" name="PeerJ">
        <title>Extensive microbial diversity within the chicken gut microbiome revealed by metagenomics and culture.</title>
        <authorList>
            <person name="Gilroy R."/>
            <person name="Ravi A."/>
            <person name="Getino M."/>
            <person name="Pursley I."/>
            <person name="Horton D.L."/>
            <person name="Alikhan N.F."/>
            <person name="Baker D."/>
            <person name="Gharbi K."/>
            <person name="Hall N."/>
            <person name="Watson M."/>
            <person name="Adriaenssens E.M."/>
            <person name="Foster-Nyarko E."/>
            <person name="Jarju S."/>
            <person name="Secka A."/>
            <person name="Antonio M."/>
            <person name="Oren A."/>
            <person name="Chaudhuri R.R."/>
            <person name="La Ragione R."/>
            <person name="Hildebrand F."/>
            <person name="Pallen M.J."/>
        </authorList>
    </citation>
    <scope>NUCLEOTIDE SEQUENCE</scope>
    <source>
        <strain evidence="6">5032</strain>
    </source>
</reference>
<name>A0A9D2KR19_9BACT</name>
<dbReference type="PANTHER" id="PTHR38777:SF1">
    <property type="entry name" value="DNAK SUPPRESSOR PROTEIN"/>
    <property type="match status" value="1"/>
</dbReference>
<evidence type="ECO:0000313" key="6">
    <source>
        <dbReference type="EMBL" id="HJA79573.1"/>
    </source>
</evidence>
<organism evidence="6 7">
    <name type="scientific">Candidatus Desulfovibrio intestinavium</name>
    <dbReference type="NCBI Taxonomy" id="2838534"/>
    <lineage>
        <taxon>Bacteria</taxon>
        <taxon>Pseudomonadati</taxon>
        <taxon>Thermodesulfobacteriota</taxon>
        <taxon>Desulfovibrionia</taxon>
        <taxon>Desulfovibrionales</taxon>
        <taxon>Desulfovibrionaceae</taxon>
        <taxon>Desulfovibrio</taxon>
    </lineage>
</organism>
<evidence type="ECO:0000256" key="3">
    <source>
        <dbReference type="ARBA" id="ARBA00022833"/>
    </source>
</evidence>
<dbReference type="GO" id="GO:1900378">
    <property type="term" value="P:positive regulation of secondary metabolite biosynthetic process"/>
    <property type="evidence" value="ECO:0007669"/>
    <property type="project" value="TreeGrafter"/>
</dbReference>
<reference evidence="6" key="2">
    <citation type="submission" date="2021-04" db="EMBL/GenBank/DDBJ databases">
        <authorList>
            <person name="Gilroy R."/>
        </authorList>
    </citation>
    <scope>NUCLEOTIDE SEQUENCE</scope>
    <source>
        <strain evidence="6">5032</strain>
    </source>
</reference>
<dbReference type="PRINTS" id="PR00618">
    <property type="entry name" value="DKSAZNFINGER"/>
</dbReference>
<accession>A0A9D2KR19</accession>
<dbReference type="Gene3D" id="1.20.120.910">
    <property type="entry name" value="DksA, coiled-coil domain"/>
    <property type="match status" value="1"/>
</dbReference>
<evidence type="ECO:0000256" key="4">
    <source>
        <dbReference type="PROSITE-ProRule" id="PRU00510"/>
    </source>
</evidence>
<dbReference type="PROSITE" id="PS51128">
    <property type="entry name" value="ZF_DKSA_2"/>
    <property type="match status" value="1"/>
</dbReference>
<evidence type="ECO:0000256" key="1">
    <source>
        <dbReference type="ARBA" id="ARBA00022723"/>
    </source>
</evidence>
<dbReference type="InterPro" id="IPR020460">
    <property type="entry name" value="Znf_C4-type_bac"/>
</dbReference>
<feature type="zinc finger region" description="dksA C4-type" evidence="4">
    <location>
        <begin position="40"/>
        <end position="64"/>
    </location>
</feature>
<dbReference type="GO" id="GO:0008270">
    <property type="term" value="F:zinc ion binding"/>
    <property type="evidence" value="ECO:0007669"/>
    <property type="project" value="UniProtKB-KW"/>
</dbReference>
<dbReference type="Proteomes" id="UP000823821">
    <property type="component" value="Unassembled WGS sequence"/>
</dbReference>
<proteinExistence type="predicted"/>
<dbReference type="PANTHER" id="PTHR38777">
    <property type="entry name" value="FELS-2 PROPHAGE PROTEIN"/>
    <property type="match status" value="1"/>
</dbReference>
<comment type="caution">
    <text evidence="6">The sequence shown here is derived from an EMBL/GenBank/DDBJ whole genome shotgun (WGS) entry which is preliminary data.</text>
</comment>
<protein>
    <submittedName>
        <fullName evidence="6">TraR/DksA family transcriptional regulator</fullName>
    </submittedName>
</protein>
<dbReference type="InterPro" id="IPR000962">
    <property type="entry name" value="Znf_DskA_TraR"/>
</dbReference>
<keyword evidence="3" id="KW-0862">Zinc</keyword>
<keyword evidence="2" id="KW-0863">Zinc-finger</keyword>
<dbReference type="Pfam" id="PF01258">
    <property type="entry name" value="zf-dskA_traR"/>
    <property type="match status" value="1"/>
</dbReference>
<dbReference type="EMBL" id="DWZD01000046">
    <property type="protein sequence ID" value="HJA79573.1"/>
    <property type="molecule type" value="Genomic_DNA"/>
</dbReference>
<evidence type="ECO:0000313" key="7">
    <source>
        <dbReference type="Proteomes" id="UP000823821"/>
    </source>
</evidence>
<evidence type="ECO:0000259" key="5">
    <source>
        <dbReference type="Pfam" id="PF01258"/>
    </source>
</evidence>
<gene>
    <name evidence="6" type="ORF">H9784_08440</name>
</gene>
<sequence length="72" mass="8016">MDVFDQATELERLDRESALLRARSRMDRGGPEWIDGVACCRECGEPIPAKRLEALPGVGLCLSCQEERESGH</sequence>
<dbReference type="InterPro" id="IPR012783">
    <property type="entry name" value="Znf_C4_TraR"/>
</dbReference>
<dbReference type="AlphaFoldDB" id="A0A9D2KR19"/>
<dbReference type="SUPFAM" id="SSF57716">
    <property type="entry name" value="Glucocorticoid receptor-like (DNA-binding domain)"/>
    <property type="match status" value="1"/>
</dbReference>
<evidence type="ECO:0000256" key="2">
    <source>
        <dbReference type="ARBA" id="ARBA00022771"/>
    </source>
</evidence>